<evidence type="ECO:0000256" key="3">
    <source>
        <dbReference type="ARBA" id="ARBA00023163"/>
    </source>
</evidence>
<keyword evidence="3" id="KW-0804">Transcription</keyword>
<sequence>MSVTTADVGLAAALGAATRRVHERAHALSSAEGLTADQWSVLDFVAKSNTPVAMHEIVEAVGLTGPSLTRAVDKLVTSALMFREVDPGDRRRVLVSPSKRGWAVYAKLAPQMTALEQDLAGSTETAEQILRMLNGLAR</sequence>
<evidence type="ECO:0000256" key="2">
    <source>
        <dbReference type="ARBA" id="ARBA00023125"/>
    </source>
</evidence>
<feature type="domain" description="HTH marR-type" evidence="4">
    <location>
        <begin position="7"/>
        <end position="138"/>
    </location>
</feature>
<dbReference type="Pfam" id="PF12802">
    <property type="entry name" value="MarR_2"/>
    <property type="match status" value="1"/>
</dbReference>
<dbReference type="Gene3D" id="1.10.10.10">
    <property type="entry name" value="Winged helix-like DNA-binding domain superfamily/Winged helix DNA-binding domain"/>
    <property type="match status" value="1"/>
</dbReference>
<name>A0A5N6MF63_9MICC</name>
<dbReference type="PROSITE" id="PS50995">
    <property type="entry name" value="HTH_MARR_2"/>
    <property type="match status" value="1"/>
</dbReference>
<dbReference type="InterPro" id="IPR036390">
    <property type="entry name" value="WH_DNA-bd_sf"/>
</dbReference>
<dbReference type="GO" id="GO:0006950">
    <property type="term" value="P:response to stress"/>
    <property type="evidence" value="ECO:0007669"/>
    <property type="project" value="TreeGrafter"/>
</dbReference>
<dbReference type="GO" id="GO:0003677">
    <property type="term" value="F:DNA binding"/>
    <property type="evidence" value="ECO:0007669"/>
    <property type="project" value="UniProtKB-KW"/>
</dbReference>
<dbReference type="InterPro" id="IPR039422">
    <property type="entry name" value="MarR/SlyA-like"/>
</dbReference>
<gene>
    <name evidence="5" type="ORF">GD627_11015</name>
</gene>
<reference evidence="5 6" key="1">
    <citation type="submission" date="2019-08" db="EMBL/GenBank/DDBJ databases">
        <title>Arthrobacter sp. nov., isolated from plateau pika and Tibetan wild ass.</title>
        <authorList>
            <person name="Ge Y."/>
        </authorList>
    </citation>
    <scope>NUCLEOTIDE SEQUENCE [LARGE SCALE GENOMIC DNA]</scope>
    <source>
        <strain evidence="5 6">785</strain>
    </source>
</reference>
<keyword evidence="6" id="KW-1185">Reference proteome</keyword>
<dbReference type="PANTHER" id="PTHR33164">
    <property type="entry name" value="TRANSCRIPTIONAL REGULATOR, MARR FAMILY"/>
    <property type="match status" value="1"/>
</dbReference>
<dbReference type="InterPro" id="IPR036388">
    <property type="entry name" value="WH-like_DNA-bd_sf"/>
</dbReference>
<dbReference type="GO" id="GO:0003700">
    <property type="term" value="F:DNA-binding transcription factor activity"/>
    <property type="evidence" value="ECO:0007669"/>
    <property type="project" value="InterPro"/>
</dbReference>
<dbReference type="EMBL" id="VTFX01000005">
    <property type="protein sequence ID" value="KAD3514853.1"/>
    <property type="molecule type" value="Genomic_DNA"/>
</dbReference>
<organism evidence="5 6">
    <name type="scientific">Arthrobacter yangruifuii</name>
    <dbReference type="NCBI Taxonomy" id="2606616"/>
    <lineage>
        <taxon>Bacteria</taxon>
        <taxon>Bacillati</taxon>
        <taxon>Actinomycetota</taxon>
        <taxon>Actinomycetes</taxon>
        <taxon>Micrococcales</taxon>
        <taxon>Micrococcaceae</taxon>
        <taxon>Arthrobacter</taxon>
    </lineage>
</organism>
<proteinExistence type="predicted"/>
<evidence type="ECO:0000313" key="5">
    <source>
        <dbReference type="EMBL" id="KAD3514853.1"/>
    </source>
</evidence>
<keyword evidence="2" id="KW-0238">DNA-binding</keyword>
<dbReference type="SUPFAM" id="SSF46785">
    <property type="entry name" value="Winged helix' DNA-binding domain"/>
    <property type="match status" value="1"/>
</dbReference>
<comment type="caution">
    <text evidence="5">The sequence shown here is derived from an EMBL/GenBank/DDBJ whole genome shotgun (WGS) entry which is preliminary data.</text>
</comment>
<evidence type="ECO:0000313" key="6">
    <source>
        <dbReference type="Proteomes" id="UP000326852"/>
    </source>
</evidence>
<dbReference type="SMART" id="SM00347">
    <property type="entry name" value="HTH_MARR"/>
    <property type="match status" value="1"/>
</dbReference>
<evidence type="ECO:0000259" key="4">
    <source>
        <dbReference type="PROSITE" id="PS50995"/>
    </source>
</evidence>
<accession>A0A5N6MF63</accession>
<dbReference type="AlphaFoldDB" id="A0A5N6MF63"/>
<dbReference type="RefSeq" id="WP_152272547.1">
    <property type="nucleotide sequence ID" value="NZ_VTFX01000005.1"/>
</dbReference>
<dbReference type="Proteomes" id="UP000326852">
    <property type="component" value="Unassembled WGS sequence"/>
</dbReference>
<keyword evidence="1" id="KW-0805">Transcription regulation</keyword>
<evidence type="ECO:0000256" key="1">
    <source>
        <dbReference type="ARBA" id="ARBA00023015"/>
    </source>
</evidence>
<dbReference type="InterPro" id="IPR000835">
    <property type="entry name" value="HTH_MarR-typ"/>
</dbReference>
<protein>
    <submittedName>
        <fullName evidence="5">MarR family transcriptional regulator</fullName>
    </submittedName>
</protein>
<dbReference type="PANTHER" id="PTHR33164:SF64">
    <property type="entry name" value="TRANSCRIPTIONAL REGULATOR SLYA"/>
    <property type="match status" value="1"/>
</dbReference>